<feature type="transmembrane region" description="Helical" evidence="11">
    <location>
        <begin position="93"/>
        <end position="111"/>
    </location>
</feature>
<evidence type="ECO:0000256" key="10">
    <source>
        <dbReference type="ARBA" id="ARBA00040319"/>
    </source>
</evidence>
<dbReference type="Proteomes" id="UP000005744">
    <property type="component" value="Unassembled WGS sequence"/>
</dbReference>
<evidence type="ECO:0000256" key="8">
    <source>
        <dbReference type="ARBA" id="ARBA00022989"/>
    </source>
</evidence>
<feature type="transmembrane region" description="Helical" evidence="11">
    <location>
        <begin position="51"/>
        <end position="73"/>
    </location>
</feature>
<keyword evidence="4" id="KW-1003">Cell membrane</keyword>
<dbReference type="RefSeq" id="WP_002686046.1">
    <property type="nucleotide sequence ID" value="NZ_JH600070.1"/>
</dbReference>
<dbReference type="PROSITE" id="PS50928">
    <property type="entry name" value="ABC_TM1"/>
    <property type="match status" value="1"/>
</dbReference>
<proteinExistence type="inferred from homology"/>
<evidence type="ECO:0000256" key="5">
    <source>
        <dbReference type="ARBA" id="ARBA00022519"/>
    </source>
</evidence>
<dbReference type="GO" id="GO:0043190">
    <property type="term" value="C:ATP-binding cassette (ABC) transporter complex"/>
    <property type="evidence" value="ECO:0007669"/>
    <property type="project" value="InterPro"/>
</dbReference>
<dbReference type="InterPro" id="IPR043429">
    <property type="entry name" value="ArtM/GltK/GlnP/TcyL/YhdX-like"/>
</dbReference>
<evidence type="ECO:0000259" key="12">
    <source>
        <dbReference type="PROSITE" id="PS50928"/>
    </source>
</evidence>
<evidence type="ECO:0000256" key="9">
    <source>
        <dbReference type="ARBA" id="ARBA00023136"/>
    </source>
</evidence>
<keyword evidence="6 11" id="KW-0812">Transmembrane</keyword>
<accession>I3CGP9</accession>
<gene>
    <name evidence="13" type="ORF">BegalDRAFT_1920</name>
</gene>
<dbReference type="OrthoDB" id="4404959at2"/>
<dbReference type="GO" id="GO:0006865">
    <property type="term" value="P:amino acid transport"/>
    <property type="evidence" value="ECO:0007669"/>
    <property type="project" value="UniProtKB-KW"/>
</dbReference>
<feature type="domain" description="ABC transmembrane type-1" evidence="12">
    <location>
        <begin position="17"/>
        <end position="214"/>
    </location>
</feature>
<dbReference type="SUPFAM" id="SSF161098">
    <property type="entry name" value="MetI-like"/>
    <property type="match status" value="1"/>
</dbReference>
<organism evidence="13 14">
    <name type="scientific">Beggiatoa alba B18LD</name>
    <dbReference type="NCBI Taxonomy" id="395493"/>
    <lineage>
        <taxon>Bacteria</taxon>
        <taxon>Pseudomonadati</taxon>
        <taxon>Pseudomonadota</taxon>
        <taxon>Gammaproteobacteria</taxon>
        <taxon>Thiotrichales</taxon>
        <taxon>Thiotrichaceae</taxon>
        <taxon>Beggiatoa</taxon>
    </lineage>
</organism>
<evidence type="ECO:0000256" key="3">
    <source>
        <dbReference type="ARBA" id="ARBA00022448"/>
    </source>
</evidence>
<evidence type="ECO:0000256" key="6">
    <source>
        <dbReference type="ARBA" id="ARBA00022692"/>
    </source>
</evidence>
<dbReference type="AlphaFoldDB" id="I3CGP9"/>
<keyword evidence="9 11" id="KW-0472">Membrane</keyword>
<evidence type="ECO:0000256" key="2">
    <source>
        <dbReference type="ARBA" id="ARBA00010072"/>
    </source>
</evidence>
<reference evidence="13 14" key="1">
    <citation type="submission" date="2011-11" db="EMBL/GenBank/DDBJ databases">
        <title>Improved High-Quality Draft sequence of Beggiatoa alba B18lD.</title>
        <authorList>
            <consortium name="US DOE Joint Genome Institute"/>
            <person name="Lucas S."/>
            <person name="Han J."/>
            <person name="Lapidus A."/>
            <person name="Cheng J.-F."/>
            <person name="Goodwin L."/>
            <person name="Pitluck S."/>
            <person name="Peters L."/>
            <person name="Mikhailova N."/>
            <person name="Held B."/>
            <person name="Detter J.C."/>
            <person name="Han C."/>
            <person name="Tapia R."/>
            <person name="Land M."/>
            <person name="Hauser L."/>
            <person name="Kyrpides N."/>
            <person name="Ivanova N."/>
            <person name="Pagani I."/>
            <person name="Samuel K."/>
            <person name="Teske A."/>
            <person name="Mueller J."/>
            <person name="Woyke T."/>
        </authorList>
    </citation>
    <scope>NUCLEOTIDE SEQUENCE [LARGE SCALE GENOMIC DNA]</scope>
    <source>
        <strain evidence="13 14">B18LD</strain>
    </source>
</reference>
<keyword evidence="3 11" id="KW-0813">Transport</keyword>
<dbReference type="STRING" id="395493.BegalDRAFT_1920"/>
<dbReference type="PANTHER" id="PTHR30614:SF10">
    <property type="entry name" value="ARGININE ABC TRANSPORTER PERMEASE PROTEIN ARTM"/>
    <property type="match status" value="1"/>
</dbReference>
<keyword evidence="5" id="KW-0997">Cell inner membrane</keyword>
<keyword evidence="7" id="KW-0029">Amino-acid transport</keyword>
<dbReference type="InterPro" id="IPR010065">
    <property type="entry name" value="AA_ABC_transptr_permease_3TM"/>
</dbReference>
<evidence type="ECO:0000256" key="11">
    <source>
        <dbReference type="RuleBase" id="RU363032"/>
    </source>
</evidence>
<dbReference type="EMBL" id="JH600070">
    <property type="protein sequence ID" value="EIJ42792.1"/>
    <property type="molecule type" value="Genomic_DNA"/>
</dbReference>
<dbReference type="CDD" id="cd06261">
    <property type="entry name" value="TM_PBP2"/>
    <property type="match status" value="1"/>
</dbReference>
<evidence type="ECO:0000313" key="14">
    <source>
        <dbReference type="Proteomes" id="UP000005744"/>
    </source>
</evidence>
<dbReference type="InterPro" id="IPR035906">
    <property type="entry name" value="MetI-like_sf"/>
</dbReference>
<dbReference type="Pfam" id="PF00528">
    <property type="entry name" value="BPD_transp_1"/>
    <property type="match status" value="1"/>
</dbReference>
<keyword evidence="14" id="KW-1185">Reference proteome</keyword>
<dbReference type="eggNOG" id="COG4160">
    <property type="taxonomic scope" value="Bacteria"/>
</dbReference>
<comment type="subcellular location">
    <subcellularLocation>
        <location evidence="1">Cell inner membrane</location>
        <topology evidence="1">Multi-pass membrane protein</topology>
    </subcellularLocation>
    <subcellularLocation>
        <location evidence="11">Cell membrane</location>
        <topology evidence="11">Multi-pass membrane protein</topology>
    </subcellularLocation>
</comment>
<dbReference type="Gene3D" id="1.10.3720.10">
    <property type="entry name" value="MetI-like"/>
    <property type="match status" value="1"/>
</dbReference>
<dbReference type="GO" id="GO:0022857">
    <property type="term" value="F:transmembrane transporter activity"/>
    <property type="evidence" value="ECO:0007669"/>
    <property type="project" value="InterPro"/>
</dbReference>
<evidence type="ECO:0000256" key="4">
    <source>
        <dbReference type="ARBA" id="ARBA00022475"/>
    </source>
</evidence>
<dbReference type="PANTHER" id="PTHR30614">
    <property type="entry name" value="MEMBRANE COMPONENT OF AMINO ACID ABC TRANSPORTER"/>
    <property type="match status" value="1"/>
</dbReference>
<protein>
    <recommendedName>
        <fullName evidence="10">Arginine ABC transporter permease protein ArtM</fullName>
    </recommendedName>
</protein>
<sequence length="225" mass="25633">MNFSVIIDNFHLYWEGLGLTIELVSLSLLLGIFIAIPCAVLATLKNPFYSIPVFAFSYFFRGTPLLIQIYLIYYGLGQFDWIKASIFWHFLREAYWCALLAFTLNTAAYTIEILRGTIVSMPIGEIEAAKAFGMSPTLIYRRIILPSALRRALPAYGNEVIFMLHASSLASVITLIDITGAARIVNSRFYMPYEAFLTAGAFYLVLTFTLVFSFKYLEKRWLSYL</sequence>
<dbReference type="HOGENOM" id="CLU_019602_1_4_6"/>
<feature type="transmembrane region" description="Helical" evidence="11">
    <location>
        <begin position="196"/>
        <end position="217"/>
    </location>
</feature>
<comment type="similarity">
    <text evidence="2">Belongs to the binding-protein-dependent transport system permease family. HisMQ subfamily.</text>
</comment>
<evidence type="ECO:0000313" key="13">
    <source>
        <dbReference type="EMBL" id="EIJ42792.1"/>
    </source>
</evidence>
<dbReference type="InterPro" id="IPR000515">
    <property type="entry name" value="MetI-like"/>
</dbReference>
<name>I3CGP9_9GAMM</name>
<evidence type="ECO:0000256" key="1">
    <source>
        <dbReference type="ARBA" id="ARBA00004429"/>
    </source>
</evidence>
<dbReference type="NCBIfam" id="TIGR01726">
    <property type="entry name" value="HEQRo_perm_3TM"/>
    <property type="match status" value="1"/>
</dbReference>
<feature type="transmembrane region" description="Helical" evidence="11">
    <location>
        <begin position="23"/>
        <end position="44"/>
    </location>
</feature>
<feature type="transmembrane region" description="Helical" evidence="11">
    <location>
        <begin position="160"/>
        <end position="184"/>
    </location>
</feature>
<keyword evidence="8 11" id="KW-1133">Transmembrane helix</keyword>
<evidence type="ECO:0000256" key="7">
    <source>
        <dbReference type="ARBA" id="ARBA00022970"/>
    </source>
</evidence>